<dbReference type="PANTHER" id="PTHR30576:SF0">
    <property type="entry name" value="UNDECAPRENYL-PHOSPHATE N-ACETYLGALACTOSAMINYL 1-PHOSPHATE TRANSFERASE-RELATED"/>
    <property type="match status" value="1"/>
</dbReference>
<dbReference type="Gene3D" id="3.40.50.720">
    <property type="entry name" value="NAD(P)-binding Rossmann-like Domain"/>
    <property type="match status" value="1"/>
</dbReference>
<dbReference type="InterPro" id="IPR003362">
    <property type="entry name" value="Bact_transf"/>
</dbReference>
<sequence length="453" mass="50485">MFHFCAAMAPALLILWLMQVHAGGAIRTYLALSAAAGLLTVLVFGAFGLYGREMFSNQLMLRTTVVAWSASFGLVLLLHTLFRVIAYLPIKMAVLWYGATLLLLLAGRLVMLIFFQRQIRQGHFVGRSVILGATENGGRLARHMQQNADISSGLLGFIDDRAPDRIDSSLRPQLIGNFALLEQLIRANEVDQVLMALPASAESRNHHYVALLRKMPVEVFLVPEMQAFNYALPRVAEISDVPMLVVSEPPLQGWAPAYKRAEDLVLASLALLLLSPLMVLVAALIKLDSRGPVLFRQRRYGYNQQLIEVYKFRSMYHDQRDMDAAVQTRAGDPRVTRVGRFIRKSSIDELPQLFNVLAGSMSMVGPRPHATATKAADIPFEEAVADYVARHKVKPGITGLAQVHGYRGETDTLEKIQKRVEYDLAYIENWSLGLDIFILLRTLPAVLSMKAAY</sequence>
<keyword evidence="3 9" id="KW-0808">Transferase</keyword>
<dbReference type="InterPro" id="IPR017473">
    <property type="entry name" value="Undecaprenyl-P_gluc_Ptfrase"/>
</dbReference>
<name>A0ABU5V3N1_9GAMM</name>
<keyword evidence="5 7" id="KW-1133">Transmembrane helix</keyword>
<dbReference type="Proteomes" id="UP001301653">
    <property type="component" value="Unassembled WGS sequence"/>
</dbReference>
<evidence type="ECO:0000256" key="3">
    <source>
        <dbReference type="ARBA" id="ARBA00022679"/>
    </source>
</evidence>
<feature type="domain" description="Bacterial sugar transferase" evidence="8">
    <location>
        <begin position="259"/>
        <end position="447"/>
    </location>
</feature>
<feature type="transmembrane region" description="Helical" evidence="7">
    <location>
        <begin position="94"/>
        <end position="115"/>
    </location>
</feature>
<dbReference type="EC" id="2.7.8.31" evidence="9"/>
<accession>A0ABU5V3N1</accession>
<dbReference type="PANTHER" id="PTHR30576">
    <property type="entry name" value="COLANIC BIOSYNTHESIS UDP-GLUCOSE LIPID CARRIER TRANSFERASE"/>
    <property type="match status" value="1"/>
</dbReference>
<evidence type="ECO:0000259" key="8">
    <source>
        <dbReference type="Pfam" id="PF02397"/>
    </source>
</evidence>
<keyword evidence="6 7" id="KW-0472">Membrane</keyword>
<dbReference type="InterPro" id="IPR017475">
    <property type="entry name" value="EPS_sugar_tfrase"/>
</dbReference>
<feature type="transmembrane region" description="Helical" evidence="7">
    <location>
        <begin position="264"/>
        <end position="285"/>
    </location>
</feature>
<keyword evidence="10" id="KW-1185">Reference proteome</keyword>
<reference evidence="9 10" key="1">
    <citation type="submission" date="2023-12" db="EMBL/GenBank/DDBJ databases">
        <title>Stenotrophomonas guangdongensis sp. nov., isolated from wilted pepper plants (Capsicum annuum).</title>
        <authorList>
            <person name="Qiu M."/>
            <person name="Li Y."/>
            <person name="Liu Q."/>
            <person name="Zhang X."/>
            <person name="Huang Y."/>
            <person name="Guo R."/>
            <person name="Hu M."/>
            <person name="Zhou J."/>
            <person name="Zhou X."/>
        </authorList>
    </citation>
    <scope>NUCLEOTIDE SEQUENCE [LARGE SCALE GENOMIC DNA]</scope>
    <source>
        <strain evidence="9 10">MH1</strain>
    </source>
</reference>
<organism evidence="9 10">
    <name type="scientific">Stenotrophomonas capsici</name>
    <dbReference type="NCBI Taxonomy" id="3110230"/>
    <lineage>
        <taxon>Bacteria</taxon>
        <taxon>Pseudomonadati</taxon>
        <taxon>Pseudomonadota</taxon>
        <taxon>Gammaproteobacteria</taxon>
        <taxon>Lysobacterales</taxon>
        <taxon>Lysobacteraceae</taxon>
        <taxon>Stenotrophomonas</taxon>
    </lineage>
</organism>
<evidence type="ECO:0000256" key="4">
    <source>
        <dbReference type="ARBA" id="ARBA00022692"/>
    </source>
</evidence>
<dbReference type="GO" id="GO:0089702">
    <property type="term" value="F:undecaprenyl-phosphate glucose phosphotransferase activity"/>
    <property type="evidence" value="ECO:0007669"/>
    <property type="project" value="UniProtKB-EC"/>
</dbReference>
<dbReference type="Pfam" id="PF13727">
    <property type="entry name" value="CoA_binding_3"/>
    <property type="match status" value="1"/>
</dbReference>
<evidence type="ECO:0000313" key="9">
    <source>
        <dbReference type="EMBL" id="MEA5667959.1"/>
    </source>
</evidence>
<dbReference type="NCBIfam" id="TIGR03023">
    <property type="entry name" value="WcaJ_sugtrans"/>
    <property type="match status" value="1"/>
</dbReference>
<evidence type="ECO:0000256" key="7">
    <source>
        <dbReference type="SAM" id="Phobius"/>
    </source>
</evidence>
<feature type="transmembrane region" description="Helical" evidence="7">
    <location>
        <begin position="63"/>
        <end position="88"/>
    </location>
</feature>
<evidence type="ECO:0000256" key="6">
    <source>
        <dbReference type="ARBA" id="ARBA00023136"/>
    </source>
</evidence>
<proteinExistence type="inferred from homology"/>
<dbReference type="NCBIfam" id="TIGR03025">
    <property type="entry name" value="EPS_sugtrans"/>
    <property type="match status" value="1"/>
</dbReference>
<comment type="caution">
    <text evidence="9">The sequence shown here is derived from an EMBL/GenBank/DDBJ whole genome shotgun (WGS) entry which is preliminary data.</text>
</comment>
<gene>
    <name evidence="9" type="ORF">VA603_10485</name>
</gene>
<evidence type="ECO:0000313" key="10">
    <source>
        <dbReference type="Proteomes" id="UP001301653"/>
    </source>
</evidence>
<comment type="subcellular location">
    <subcellularLocation>
        <location evidence="1">Membrane</location>
        <topology evidence="1">Multi-pass membrane protein</topology>
    </subcellularLocation>
</comment>
<comment type="similarity">
    <text evidence="2">Belongs to the bacterial sugar transferase family.</text>
</comment>
<feature type="transmembrane region" description="Helical" evidence="7">
    <location>
        <begin position="32"/>
        <end position="51"/>
    </location>
</feature>
<evidence type="ECO:0000256" key="5">
    <source>
        <dbReference type="ARBA" id="ARBA00022989"/>
    </source>
</evidence>
<dbReference type="EMBL" id="JAYFUH010000154">
    <property type="protein sequence ID" value="MEA5667959.1"/>
    <property type="molecule type" value="Genomic_DNA"/>
</dbReference>
<keyword evidence="4 7" id="KW-0812">Transmembrane</keyword>
<protein>
    <submittedName>
        <fullName evidence="9">Undecaprenyl-phosphate glucose phosphotransferase</fullName>
        <ecNumber evidence="9">2.7.8.31</ecNumber>
    </submittedName>
</protein>
<evidence type="ECO:0000256" key="2">
    <source>
        <dbReference type="ARBA" id="ARBA00006464"/>
    </source>
</evidence>
<evidence type="ECO:0000256" key="1">
    <source>
        <dbReference type="ARBA" id="ARBA00004141"/>
    </source>
</evidence>
<dbReference type="Pfam" id="PF02397">
    <property type="entry name" value="Bac_transf"/>
    <property type="match status" value="1"/>
</dbReference>